<dbReference type="Gene3D" id="3.90.640.10">
    <property type="entry name" value="Actin, Chain A, domain 4"/>
    <property type="match status" value="1"/>
</dbReference>
<dbReference type="PRINTS" id="PR00190">
    <property type="entry name" value="ACTIN"/>
</dbReference>
<dbReference type="CDD" id="cd10208">
    <property type="entry name" value="ASKHA_NBD_ScArp9-like"/>
    <property type="match status" value="1"/>
</dbReference>
<protein>
    <recommendedName>
        <fullName evidence="5">Actin-like ATPase domain-containing protein</fullName>
    </recommendedName>
</protein>
<dbReference type="OrthoDB" id="74201at2759"/>
<comment type="similarity">
    <text evidence="1">Belongs to the actin family.</text>
</comment>
<evidence type="ECO:0000313" key="4">
    <source>
        <dbReference type="Proteomes" id="UP000320333"/>
    </source>
</evidence>
<keyword evidence="4" id="KW-1185">Reference proteome</keyword>
<evidence type="ECO:0000256" key="1">
    <source>
        <dbReference type="RuleBase" id="RU000487"/>
    </source>
</evidence>
<dbReference type="Proteomes" id="UP000320333">
    <property type="component" value="Unassembled WGS sequence"/>
</dbReference>
<dbReference type="EMBL" id="QEAP01000013">
    <property type="protein sequence ID" value="TPX77852.1"/>
    <property type="molecule type" value="Genomic_DNA"/>
</dbReference>
<feature type="compositionally biased region" description="Polar residues" evidence="2">
    <location>
        <begin position="424"/>
        <end position="434"/>
    </location>
</feature>
<comment type="caution">
    <text evidence="3">The sequence shown here is derived from an EMBL/GenBank/DDBJ whole genome shotgun (WGS) entry which is preliminary data.</text>
</comment>
<proteinExistence type="inferred from homology"/>
<dbReference type="SMART" id="SM00268">
    <property type="entry name" value="ACTIN"/>
    <property type="match status" value="1"/>
</dbReference>
<dbReference type="InterPro" id="IPR043129">
    <property type="entry name" value="ATPase_NBD"/>
</dbReference>
<evidence type="ECO:0000256" key="2">
    <source>
        <dbReference type="SAM" id="MobiDB-lite"/>
    </source>
</evidence>
<sequence length="718" mass="76441">MSRRDKDSDKDKDAVHIVIETGSRSLRVGRSDYLLGPVKLQTRIARIQRDGNSVLVAGEELAKLIASRTDLDIRHPMALSRVVDWDAFEDLLKYAVVKELGIRRASNESAAIVVVPLSWSTVHVERLVQIMFETINVPGLFVLDSPLAALYAAGLVTGLVVDVGHETTDIAAVLDSAVCRQSSQTIPIGGKHILAYLKSLFKADPVFMASLGNLELDDELVASYMTSGQCKLLNAKEWTKPPLLNTIKRTEWSYKGVALSIGAQRHQAFEILFQPSLAGLDQVGLAEATYITAMGATDALEKRFSLWESILLTGGVSNVAGLQDRYESEMAIYISASATSNDFQAKDLKFVGIPEFFSAYKEGNADAAYLGGILVARLTLNSAGQHITKSDYNELGPSVVRTNKAANKISVLTPPQSDDESVKRTASSKPSSAPQCACDLRQLTPEGIAYEVAVAERLIAARYGTSSETPAPRTHTDDKDDGVSAAEVRAGAVLAVLAAAAAAETKAHSAWTGVYLPRPIFVASDKPKTAIRTSKPKAVPVYLPRPVFVVDAPSSVHAAEAAAAATLLALVHALRAEAAAHTVTDAKVVAASKSVGKKTDTAVAKKTDAAPVKDASQAIVAAEVYAAKLSIAAAMAASIETEMLLREAEAAVAHVPVVVEAPKTVKLRTMVIKVAAPAAPAATPKKSVKSIKSIDAMRGANWPVFYEGSWEEEIDVSN</sequence>
<organism evidence="3 4">
    <name type="scientific">Chytriomyces confervae</name>
    <dbReference type="NCBI Taxonomy" id="246404"/>
    <lineage>
        <taxon>Eukaryota</taxon>
        <taxon>Fungi</taxon>
        <taxon>Fungi incertae sedis</taxon>
        <taxon>Chytridiomycota</taxon>
        <taxon>Chytridiomycota incertae sedis</taxon>
        <taxon>Chytridiomycetes</taxon>
        <taxon>Chytridiales</taxon>
        <taxon>Chytriomycetaceae</taxon>
        <taxon>Chytriomyces</taxon>
    </lineage>
</organism>
<dbReference type="PANTHER" id="PTHR11937">
    <property type="entry name" value="ACTIN"/>
    <property type="match status" value="1"/>
</dbReference>
<reference evidence="3 4" key="1">
    <citation type="journal article" date="2019" name="Sci. Rep.">
        <title>Comparative genomics of chytrid fungi reveal insights into the obligate biotrophic and pathogenic lifestyle of Synchytrium endobioticum.</title>
        <authorList>
            <person name="van de Vossenberg B.T.L.H."/>
            <person name="Warris S."/>
            <person name="Nguyen H.D.T."/>
            <person name="van Gent-Pelzer M.P.E."/>
            <person name="Joly D.L."/>
            <person name="van de Geest H.C."/>
            <person name="Bonants P.J.M."/>
            <person name="Smith D.S."/>
            <person name="Levesque C.A."/>
            <person name="van der Lee T.A.J."/>
        </authorList>
    </citation>
    <scope>NUCLEOTIDE SEQUENCE [LARGE SCALE GENOMIC DNA]</scope>
    <source>
        <strain evidence="3 4">CBS 675.73</strain>
    </source>
</reference>
<feature type="region of interest" description="Disordered" evidence="2">
    <location>
        <begin position="406"/>
        <end position="435"/>
    </location>
</feature>
<evidence type="ECO:0000313" key="3">
    <source>
        <dbReference type="EMBL" id="TPX77852.1"/>
    </source>
</evidence>
<dbReference type="Pfam" id="PF00022">
    <property type="entry name" value="Actin"/>
    <property type="match status" value="1"/>
</dbReference>
<gene>
    <name evidence="3" type="ORF">CcCBS67573_g00907</name>
</gene>
<dbReference type="AlphaFoldDB" id="A0A507FNK8"/>
<dbReference type="STRING" id="246404.A0A507FNK8"/>
<dbReference type="InterPro" id="IPR004000">
    <property type="entry name" value="Actin"/>
</dbReference>
<evidence type="ECO:0008006" key="5">
    <source>
        <dbReference type="Google" id="ProtNLM"/>
    </source>
</evidence>
<accession>A0A507FNK8</accession>
<dbReference type="Gene3D" id="3.30.420.40">
    <property type="match status" value="3"/>
</dbReference>
<dbReference type="SUPFAM" id="SSF53067">
    <property type="entry name" value="Actin-like ATPase domain"/>
    <property type="match status" value="2"/>
</dbReference>
<name>A0A507FNK8_9FUNG</name>